<evidence type="ECO:0000313" key="8">
    <source>
        <dbReference type="EMBL" id="MDV2422848.1"/>
    </source>
</evidence>
<feature type="domain" description="CopC" evidence="6">
    <location>
        <begin position="32"/>
        <end position="128"/>
    </location>
</feature>
<dbReference type="SUPFAM" id="SSF81296">
    <property type="entry name" value="E set domains"/>
    <property type="match status" value="1"/>
</dbReference>
<evidence type="ECO:0000313" key="9">
    <source>
        <dbReference type="Proteomes" id="UP001146430"/>
    </source>
</evidence>
<reference evidence="7" key="1">
    <citation type="submission" date="2022-02" db="EMBL/GenBank/DDBJ databases">
        <title>Corynebacterium sp. from urogenital microbiome.</title>
        <authorList>
            <person name="Cappelli E.A."/>
            <person name="Ribeiro T.G."/>
            <person name="Peixe L."/>
        </authorList>
    </citation>
    <scope>NUCLEOTIDE SEQUENCE</scope>
    <source>
        <strain evidence="7">C8Ua_181</strain>
    </source>
</reference>
<keyword evidence="4" id="KW-0472">Membrane</keyword>
<dbReference type="EMBL" id="JAKMUU010000001">
    <property type="protein sequence ID" value="MCZ9306084.1"/>
    <property type="molecule type" value="Genomic_DNA"/>
</dbReference>
<keyword evidence="4" id="KW-1133">Transmembrane helix</keyword>
<accession>A0A9X3M8T6</accession>
<evidence type="ECO:0000313" key="7">
    <source>
        <dbReference type="EMBL" id="MCZ9306084.1"/>
    </source>
</evidence>
<sequence length="188" mass="19870">MGYRVPWLRRTAAALGTAALVLGGPMPAAFAHDSVIGGTVKDGDQLDDFPKEITLEFSGIPKKDFNTFAVTNSDTGEKLFSQEPQLHERDLTIETPDDVHPGPGNYQVGFQITSSDGHATRGGVEFTVKGDAAKNSEESDAENADKEDGEGLPMSLKIILGVGGVLAIAAVAALFIAKSRRIDSEGKN</sequence>
<keyword evidence="10" id="KW-1185">Reference proteome</keyword>
<dbReference type="Proteomes" id="UP001185631">
    <property type="component" value="Unassembled WGS sequence"/>
</dbReference>
<comment type="caution">
    <text evidence="7">The sequence shown here is derived from an EMBL/GenBank/DDBJ whole genome shotgun (WGS) entry which is preliminary data.</text>
</comment>
<proteinExistence type="predicted"/>
<keyword evidence="2" id="KW-0186">Copper</keyword>
<organism evidence="7 9">
    <name type="scientific">Corynebacterium curieae</name>
    <dbReference type="NCBI Taxonomy" id="2913500"/>
    <lineage>
        <taxon>Bacteria</taxon>
        <taxon>Bacillati</taxon>
        <taxon>Actinomycetota</taxon>
        <taxon>Actinomycetes</taxon>
        <taxon>Mycobacteriales</taxon>
        <taxon>Corynebacteriaceae</taxon>
        <taxon>Corynebacterium</taxon>
    </lineage>
</organism>
<name>A0A9X3M8T6_9CORY</name>
<feature type="transmembrane region" description="Helical" evidence="4">
    <location>
        <begin position="158"/>
        <end position="177"/>
    </location>
</feature>
<keyword evidence="1 5" id="KW-0732">Signal</keyword>
<dbReference type="Gene3D" id="2.60.40.1220">
    <property type="match status" value="1"/>
</dbReference>
<dbReference type="GO" id="GO:0005507">
    <property type="term" value="F:copper ion binding"/>
    <property type="evidence" value="ECO:0007669"/>
    <property type="project" value="InterPro"/>
</dbReference>
<dbReference type="InterPro" id="IPR014755">
    <property type="entry name" value="Cu-Rt/internalin_Ig-like"/>
</dbReference>
<dbReference type="Pfam" id="PF04234">
    <property type="entry name" value="CopC"/>
    <property type="match status" value="1"/>
</dbReference>
<evidence type="ECO:0000313" key="10">
    <source>
        <dbReference type="Proteomes" id="UP001185631"/>
    </source>
</evidence>
<evidence type="ECO:0000256" key="2">
    <source>
        <dbReference type="ARBA" id="ARBA00023008"/>
    </source>
</evidence>
<dbReference type="InterPro" id="IPR007348">
    <property type="entry name" value="CopC_dom"/>
</dbReference>
<evidence type="ECO:0000256" key="4">
    <source>
        <dbReference type="SAM" id="Phobius"/>
    </source>
</evidence>
<feature type="region of interest" description="Disordered" evidence="3">
    <location>
        <begin position="130"/>
        <end position="149"/>
    </location>
</feature>
<evidence type="ECO:0000256" key="5">
    <source>
        <dbReference type="SAM" id="SignalP"/>
    </source>
</evidence>
<dbReference type="Proteomes" id="UP001146430">
    <property type="component" value="Unassembled WGS sequence"/>
</dbReference>
<feature type="signal peptide" evidence="5">
    <location>
        <begin position="1"/>
        <end position="31"/>
    </location>
</feature>
<dbReference type="GO" id="GO:0042597">
    <property type="term" value="C:periplasmic space"/>
    <property type="evidence" value="ECO:0007669"/>
    <property type="project" value="InterPro"/>
</dbReference>
<feature type="compositionally biased region" description="Acidic residues" evidence="3">
    <location>
        <begin position="138"/>
        <end position="149"/>
    </location>
</feature>
<feature type="chain" id="PRO_5040737058" evidence="5">
    <location>
        <begin position="32"/>
        <end position="188"/>
    </location>
</feature>
<reference evidence="8 10" key="2">
    <citation type="submission" date="2023-08" db="EMBL/GenBank/DDBJ databases">
        <title>Genomic characterization of the C. tuberculostearicum species complex, a ubiquitous member of the human skin microbiome.</title>
        <authorList>
            <person name="Ahmed N."/>
            <person name="Deming C."/>
            <person name="Conlan S."/>
            <person name="Segre J."/>
        </authorList>
    </citation>
    <scope>NUCLEOTIDE SEQUENCE [LARGE SCALE GENOMIC DNA]</scope>
    <source>
        <strain evidence="8 10">CTNIH19</strain>
    </source>
</reference>
<evidence type="ECO:0000259" key="6">
    <source>
        <dbReference type="Pfam" id="PF04234"/>
    </source>
</evidence>
<evidence type="ECO:0000256" key="3">
    <source>
        <dbReference type="SAM" id="MobiDB-lite"/>
    </source>
</evidence>
<dbReference type="RefSeq" id="WP_269945332.1">
    <property type="nucleotide sequence ID" value="NZ_JAKMUU010000001.1"/>
</dbReference>
<keyword evidence="4" id="KW-0812">Transmembrane</keyword>
<dbReference type="GO" id="GO:0046688">
    <property type="term" value="P:response to copper ion"/>
    <property type="evidence" value="ECO:0007669"/>
    <property type="project" value="InterPro"/>
</dbReference>
<dbReference type="EMBL" id="JAVBID010000001">
    <property type="protein sequence ID" value="MDV2422848.1"/>
    <property type="molecule type" value="Genomic_DNA"/>
</dbReference>
<protein>
    <submittedName>
        <fullName evidence="7">Copper resistance protein CopC</fullName>
    </submittedName>
</protein>
<dbReference type="InterPro" id="IPR014756">
    <property type="entry name" value="Ig_E-set"/>
</dbReference>
<gene>
    <name evidence="7" type="ORF">L8V01_01080</name>
    <name evidence="8" type="ORF">RAE13_00235</name>
</gene>
<dbReference type="AlphaFoldDB" id="A0A9X3M8T6"/>
<evidence type="ECO:0000256" key="1">
    <source>
        <dbReference type="ARBA" id="ARBA00022729"/>
    </source>
</evidence>